<dbReference type="EC" id="2.7.13.3" evidence="2"/>
<feature type="domain" description="Signal transduction histidine kinase subgroup 2 dimerisation and phosphoacceptor" evidence="12">
    <location>
        <begin position="852"/>
        <end position="925"/>
    </location>
</feature>
<keyword evidence="9" id="KW-0472">Membrane</keyword>
<feature type="transmembrane region" description="Helical" evidence="9">
    <location>
        <begin position="790"/>
        <end position="809"/>
    </location>
</feature>
<comment type="catalytic activity">
    <reaction evidence="1">
        <text>ATP + protein L-histidine = ADP + protein N-phospho-L-histidine.</text>
        <dbReference type="EC" id="2.7.13.3"/>
    </reaction>
</comment>
<dbReference type="Pfam" id="PF07568">
    <property type="entry name" value="HisKA_2"/>
    <property type="match status" value="1"/>
</dbReference>
<evidence type="ECO:0000256" key="1">
    <source>
        <dbReference type="ARBA" id="ARBA00000085"/>
    </source>
</evidence>
<evidence type="ECO:0000256" key="9">
    <source>
        <dbReference type="SAM" id="Phobius"/>
    </source>
</evidence>
<keyword evidence="7" id="KW-0067">ATP-binding</keyword>
<evidence type="ECO:0000256" key="7">
    <source>
        <dbReference type="ARBA" id="ARBA00022840"/>
    </source>
</evidence>
<dbReference type="Gene3D" id="2.60.40.10">
    <property type="entry name" value="Immunoglobulins"/>
    <property type="match status" value="1"/>
</dbReference>
<evidence type="ECO:0000256" key="6">
    <source>
        <dbReference type="ARBA" id="ARBA00022777"/>
    </source>
</evidence>
<dbReference type="InterPro" id="IPR011495">
    <property type="entry name" value="Sig_transdc_His_kin_sub2_dim/P"/>
</dbReference>
<dbReference type="InterPro" id="IPR015943">
    <property type="entry name" value="WD40/YVTN_repeat-like_dom_sf"/>
</dbReference>
<keyword evidence="9" id="KW-0812">Transmembrane</keyword>
<dbReference type="GO" id="GO:0016301">
    <property type="term" value="F:kinase activity"/>
    <property type="evidence" value="ECO:0007669"/>
    <property type="project" value="UniProtKB-KW"/>
</dbReference>
<protein>
    <recommendedName>
        <fullName evidence="2">histidine kinase</fullName>
        <ecNumber evidence="2">2.7.13.3</ecNumber>
    </recommendedName>
</protein>
<reference evidence="13 14" key="1">
    <citation type="journal article" date="2023" name="Microbiol. Resour. Announc.">
        <title>Complete Genome Sequence of Imperialibacter roseus strain P4T.</title>
        <authorList>
            <person name="Tizabi D.R."/>
            <person name="Bachvaroff T."/>
            <person name="Hill R.T."/>
        </authorList>
    </citation>
    <scope>NUCLEOTIDE SEQUENCE [LARGE SCALE GENOMIC DNA]</scope>
    <source>
        <strain evidence="13 14">P4T</strain>
    </source>
</reference>
<dbReference type="Gene3D" id="2.130.10.10">
    <property type="entry name" value="YVTN repeat-like/Quinoprotein amine dehydrogenase"/>
    <property type="match status" value="2"/>
</dbReference>
<evidence type="ECO:0000313" key="13">
    <source>
        <dbReference type="EMBL" id="WOK09175.1"/>
    </source>
</evidence>
<evidence type="ECO:0000256" key="10">
    <source>
        <dbReference type="SAM" id="SignalP"/>
    </source>
</evidence>
<keyword evidence="5" id="KW-0547">Nucleotide-binding</keyword>
<evidence type="ECO:0000259" key="12">
    <source>
        <dbReference type="Pfam" id="PF07568"/>
    </source>
</evidence>
<evidence type="ECO:0000256" key="5">
    <source>
        <dbReference type="ARBA" id="ARBA00022741"/>
    </source>
</evidence>
<keyword evidence="9" id="KW-1133">Transmembrane helix</keyword>
<keyword evidence="8" id="KW-0175">Coiled coil</keyword>
<dbReference type="SUPFAM" id="SSF55874">
    <property type="entry name" value="ATPase domain of HSP90 chaperone/DNA topoisomerase II/histidine kinase"/>
    <property type="match status" value="1"/>
</dbReference>
<evidence type="ECO:0000313" key="14">
    <source>
        <dbReference type="Proteomes" id="UP001302349"/>
    </source>
</evidence>
<sequence length="1039" mass="119465">MNLFTKLVFFGIICGCWTFANAQDYSINKVILSVEGGLLDRNMQDTYVDSRGFTWFGMTTGLTRYDGHNMASFTMEEGHLLYSSVGEINEDVHGNLWLLHSVPPNHKVISLGIFNPFTNKSIPLSEYLQRPLPFQIEELAWVSSGTEAGDILLFTADNAVFLYDGDSLHSAPISVLDHGISNGYVRNEHIWVFGQSTLTKINRTGEVVKELPRVGADNRFWVGIDSDGQLISAKNKTDSLESYLVYRDEQPIDFLPNGDYFNYRVFGVDVYNRRIWTEQKSSQMICVYTFDGQLLATKQQDGEIVDPYFPSPWMDRLGNYWMKQSGNIFRFTLIESNIKTFLTDTESYGTQGYNARGMKVIRDTLYVNGLGHTYAIDLETGNKTPIISGTPYYYKAPETEETDLINEVKRHAFWLDQDEKLWFTDEGHRVSWFKPSHRNTKDYYYTSETNLRAEYPRLHWSIFRDRHGKLWVGHAQGISFLNSQDSLQVFNDYNQFSLLEKSTVYHFHERGDSLWLATSTGLYLLDSQKGVIDRYHREGPEGRIIPHDHIAHINEFEPGVLWLASKGGGIIRLDISNGSYKQYTTKDGLTHNETYAIYRDDYGYLWVSSARGIMQINEQNFSINSYFESDGLAHDECNTISHYQSEDGRLFFGGINGVNMLNPKDFLIDATPSKLYVTSFSKQSKSDGSFIEAVEDFINDENTIHVYPSDLAFQLGYSIIDYKSEKIQYAYKIENFDQQWTYTDKPEISIRSLPYGKYTLVLTGRGTAHRTAEELRIPIIIYKPFYQETWFLVVVLMLGAMAVGFFIRIREHNLQQSKKLLENLVEERTQQLKHEKTEVLKQLHEKELLRQEVHHRVKNNLTFLKSMLYLQSKSTNSGEVKIILDECQARIETMALVHQNLYDVDNVTEVDFKSFMRELFVELQKLFDLGDSVEMDIESEDIKLDMKLSVFLGLILNELITNSFKYAFANATTGKISLKINQKENSIDVAYGDSGSGLQDGFDTKTSQGFGFRIINILVNQIDATMTYKAKTFLLTIPK</sequence>
<evidence type="ECO:0000259" key="11">
    <source>
        <dbReference type="Pfam" id="PF07495"/>
    </source>
</evidence>
<gene>
    <name evidence="13" type="ORF">RT717_11060</name>
</gene>
<dbReference type="PANTHER" id="PTHR41523:SF8">
    <property type="entry name" value="ETHYLENE RESPONSE SENSOR PROTEIN"/>
    <property type="match status" value="1"/>
</dbReference>
<dbReference type="Gene3D" id="3.30.565.10">
    <property type="entry name" value="Histidine kinase-like ATPase, C-terminal domain"/>
    <property type="match status" value="1"/>
</dbReference>
<dbReference type="RefSeq" id="WP_317491795.1">
    <property type="nucleotide sequence ID" value="NZ_CP136051.1"/>
</dbReference>
<feature type="chain" id="PRO_5045898683" description="histidine kinase" evidence="10">
    <location>
        <begin position="23"/>
        <end position="1039"/>
    </location>
</feature>
<keyword evidence="4" id="KW-0808">Transferase</keyword>
<feature type="coiled-coil region" evidence="8">
    <location>
        <begin position="807"/>
        <end position="838"/>
    </location>
</feature>
<dbReference type="Proteomes" id="UP001302349">
    <property type="component" value="Chromosome"/>
</dbReference>
<dbReference type="InterPro" id="IPR011123">
    <property type="entry name" value="Y_Y_Y"/>
</dbReference>
<organism evidence="13 14">
    <name type="scientific">Imperialibacter roseus</name>
    <dbReference type="NCBI Taxonomy" id="1324217"/>
    <lineage>
        <taxon>Bacteria</taxon>
        <taxon>Pseudomonadati</taxon>
        <taxon>Bacteroidota</taxon>
        <taxon>Cytophagia</taxon>
        <taxon>Cytophagales</taxon>
        <taxon>Flammeovirgaceae</taxon>
        <taxon>Imperialibacter</taxon>
    </lineage>
</organism>
<dbReference type="EMBL" id="CP136051">
    <property type="protein sequence ID" value="WOK09175.1"/>
    <property type="molecule type" value="Genomic_DNA"/>
</dbReference>
<dbReference type="SUPFAM" id="SSF63825">
    <property type="entry name" value="YWTD domain"/>
    <property type="match status" value="1"/>
</dbReference>
<keyword evidence="10" id="KW-0732">Signal</keyword>
<name>A0ABZ0IYZ8_9BACT</name>
<dbReference type="Pfam" id="PF07495">
    <property type="entry name" value="Y_Y_Y"/>
    <property type="match status" value="1"/>
</dbReference>
<evidence type="ECO:0000256" key="4">
    <source>
        <dbReference type="ARBA" id="ARBA00022679"/>
    </source>
</evidence>
<evidence type="ECO:0000256" key="3">
    <source>
        <dbReference type="ARBA" id="ARBA00022553"/>
    </source>
</evidence>
<keyword evidence="14" id="KW-1185">Reference proteome</keyword>
<feature type="domain" description="Two component regulator three Y" evidence="11">
    <location>
        <begin position="722"/>
        <end position="772"/>
    </location>
</feature>
<dbReference type="PANTHER" id="PTHR41523">
    <property type="entry name" value="TWO-COMPONENT SYSTEM SENSOR PROTEIN"/>
    <property type="match status" value="1"/>
</dbReference>
<keyword evidence="6 13" id="KW-0418">Kinase</keyword>
<feature type="signal peptide" evidence="10">
    <location>
        <begin position="1"/>
        <end position="22"/>
    </location>
</feature>
<dbReference type="Pfam" id="PF07494">
    <property type="entry name" value="Reg_prop"/>
    <property type="match status" value="1"/>
</dbReference>
<dbReference type="SUPFAM" id="SSF63829">
    <property type="entry name" value="Calcium-dependent phosphotriesterase"/>
    <property type="match status" value="1"/>
</dbReference>
<evidence type="ECO:0000256" key="2">
    <source>
        <dbReference type="ARBA" id="ARBA00012438"/>
    </source>
</evidence>
<dbReference type="Gene3D" id="3.30.450.20">
    <property type="entry name" value="PAS domain"/>
    <property type="match status" value="1"/>
</dbReference>
<keyword evidence="3" id="KW-0597">Phosphoprotein</keyword>
<proteinExistence type="predicted"/>
<dbReference type="InterPro" id="IPR036890">
    <property type="entry name" value="HATPase_C_sf"/>
</dbReference>
<dbReference type="InterPro" id="IPR011110">
    <property type="entry name" value="Reg_prop"/>
</dbReference>
<evidence type="ECO:0000256" key="8">
    <source>
        <dbReference type="SAM" id="Coils"/>
    </source>
</evidence>
<dbReference type="InterPro" id="IPR013783">
    <property type="entry name" value="Ig-like_fold"/>
</dbReference>
<accession>A0ABZ0IYZ8</accession>